<organism evidence="7">
    <name type="scientific">Tetraodon nigroviridis</name>
    <name type="common">Spotted green pufferfish</name>
    <name type="synonym">Chelonodon nigroviridis</name>
    <dbReference type="NCBI Taxonomy" id="99883"/>
    <lineage>
        <taxon>Eukaryota</taxon>
        <taxon>Metazoa</taxon>
        <taxon>Chordata</taxon>
        <taxon>Craniata</taxon>
        <taxon>Vertebrata</taxon>
        <taxon>Euteleostomi</taxon>
        <taxon>Actinopterygii</taxon>
        <taxon>Neopterygii</taxon>
        <taxon>Teleostei</taxon>
        <taxon>Neoteleostei</taxon>
        <taxon>Acanthomorphata</taxon>
        <taxon>Eupercaria</taxon>
        <taxon>Tetraodontiformes</taxon>
        <taxon>Tetradontoidea</taxon>
        <taxon>Tetraodontidae</taxon>
        <taxon>Tetraodon</taxon>
    </lineage>
</organism>
<dbReference type="Ensembl" id="ENSTNIT00000020933.1">
    <property type="protein sequence ID" value="ENSTNIP00000020700.1"/>
    <property type="gene ID" value="ENSTNIG00000017555.1"/>
</dbReference>
<dbReference type="GeneTree" id="ENSGT01150000290351"/>
<evidence type="ECO:0000313" key="9">
    <source>
        <dbReference type="Proteomes" id="UP000007303"/>
    </source>
</evidence>
<name>Q4RLA4_TETNG</name>
<protein>
    <recommendedName>
        <fullName evidence="5">Protein S100</fullName>
    </recommendedName>
    <alternativeName>
        <fullName evidence="5">S100 calcium-binding protein</fullName>
    </alternativeName>
</protein>
<sequence length="90" mass="9921">MPELFTAVAILSGCFKKYAGTDGDPNTLSKAELKKLLQTEFEGLLSKGNDNKEVDRFFEALDQDKNGKVDFVEFSTLVITLGMALNDCPK</sequence>
<evidence type="ECO:0000256" key="4">
    <source>
        <dbReference type="ARBA" id="ARBA00022837"/>
    </source>
</evidence>
<evidence type="ECO:0000256" key="1">
    <source>
        <dbReference type="ARBA" id="ARBA00007323"/>
    </source>
</evidence>
<dbReference type="Gene3D" id="1.10.238.10">
    <property type="entry name" value="EF-hand"/>
    <property type="match status" value="1"/>
</dbReference>
<evidence type="ECO:0000313" key="7">
    <source>
        <dbReference type="EMBL" id="CAG10828.1"/>
    </source>
</evidence>
<gene>
    <name evidence="7" type="ORF">GSTENG00032574001</name>
</gene>
<evidence type="ECO:0000256" key="3">
    <source>
        <dbReference type="ARBA" id="ARBA00022737"/>
    </source>
</evidence>
<dbReference type="SMART" id="SM00054">
    <property type="entry name" value="EFh"/>
    <property type="match status" value="1"/>
</dbReference>
<dbReference type="Proteomes" id="UP000007303">
    <property type="component" value="Unassembled WGS sequence"/>
</dbReference>
<dbReference type="InterPro" id="IPR034325">
    <property type="entry name" value="S-100_dom"/>
</dbReference>
<evidence type="ECO:0000256" key="5">
    <source>
        <dbReference type="RuleBase" id="RU361184"/>
    </source>
</evidence>
<dbReference type="CDD" id="cd00213">
    <property type="entry name" value="S-100"/>
    <property type="match status" value="1"/>
</dbReference>
<dbReference type="SMART" id="SM01394">
    <property type="entry name" value="S_100"/>
    <property type="match status" value="1"/>
</dbReference>
<dbReference type="InterPro" id="IPR002048">
    <property type="entry name" value="EF_hand_dom"/>
</dbReference>
<dbReference type="OMA" id="HNEDCEV"/>
<dbReference type="SUPFAM" id="SSF47473">
    <property type="entry name" value="EF-hand"/>
    <property type="match status" value="1"/>
</dbReference>
<dbReference type="Pfam" id="PF00036">
    <property type="entry name" value="EF-hand_1"/>
    <property type="match status" value="1"/>
</dbReference>
<dbReference type="GO" id="GO:0046914">
    <property type="term" value="F:transition metal ion binding"/>
    <property type="evidence" value="ECO:0007669"/>
    <property type="project" value="InterPro"/>
</dbReference>
<dbReference type="InterPro" id="IPR018247">
    <property type="entry name" value="EF_Hand_1_Ca_BS"/>
</dbReference>
<dbReference type="InterPro" id="IPR011992">
    <property type="entry name" value="EF-hand-dom_pair"/>
</dbReference>
<dbReference type="KEGG" id="tng:GSTEN00032574G001"/>
<keyword evidence="3" id="KW-0677">Repeat</keyword>
<dbReference type="PANTHER" id="PTHR11639">
    <property type="entry name" value="S100 CALCIUM-BINDING PROTEIN"/>
    <property type="match status" value="1"/>
</dbReference>
<dbReference type="PROSITE" id="PS50222">
    <property type="entry name" value="EF_HAND_2"/>
    <property type="match status" value="1"/>
</dbReference>
<evidence type="ECO:0000259" key="6">
    <source>
        <dbReference type="PROSITE" id="PS50222"/>
    </source>
</evidence>
<evidence type="ECO:0000313" key="8">
    <source>
        <dbReference type="Ensembl" id="ENSTNIP00000020700.1"/>
    </source>
</evidence>
<dbReference type="HOGENOM" id="CLU_138624_6_1_1"/>
<dbReference type="PANTHER" id="PTHR11639:SF134">
    <property type="entry name" value="PROTEIN S100-A1-RELATED"/>
    <property type="match status" value="1"/>
</dbReference>
<accession>Q4RLA4</accession>
<comment type="similarity">
    <text evidence="1 5">Belongs to the S-100 family.</text>
</comment>
<proteinExistence type="inferred from homology"/>
<dbReference type="Pfam" id="PF01023">
    <property type="entry name" value="S_100"/>
    <property type="match status" value="1"/>
</dbReference>
<feature type="domain" description="EF-hand" evidence="6">
    <location>
        <begin position="49"/>
        <end position="84"/>
    </location>
</feature>
<reference evidence="7 9" key="1">
    <citation type="journal article" date="2004" name="Nature">
        <title>Genome duplication in the teleost fish Tetraodon nigroviridis reveals the early vertebrate proto-karyotype.</title>
        <authorList>
            <person name="Jaillon O."/>
            <person name="Aury J.-M."/>
            <person name="Brunet F."/>
            <person name="Petit J.-L."/>
            <person name="Stange-Thomann N."/>
            <person name="Mauceli E."/>
            <person name="Bouneau L."/>
            <person name="Fischer C."/>
            <person name="Ozouf-Costaz C."/>
            <person name="Bernot A."/>
            <person name="Nicaud S."/>
            <person name="Jaffe D."/>
            <person name="Fisher S."/>
            <person name="Lutfalla G."/>
            <person name="Dossat C."/>
            <person name="Segurens B."/>
            <person name="Dasilva C."/>
            <person name="Salanoubat M."/>
            <person name="Levy M."/>
            <person name="Boudet N."/>
            <person name="Castellano S."/>
            <person name="Anthouard V."/>
            <person name="Jubin C."/>
            <person name="Castelli V."/>
            <person name="Katinka M."/>
            <person name="Vacherie B."/>
            <person name="Biemont C."/>
            <person name="Skalli Z."/>
            <person name="Cattolico L."/>
            <person name="Poulain J."/>
            <person name="De Berardinis V."/>
            <person name="Cruaud C."/>
            <person name="Duprat S."/>
            <person name="Brottier P."/>
            <person name="Coutanceau J.-P."/>
            <person name="Gouzy J."/>
            <person name="Parra G."/>
            <person name="Lardier G."/>
            <person name="Chapple C."/>
            <person name="McKernan K.J."/>
            <person name="McEwan P."/>
            <person name="Bosak S."/>
            <person name="Kellis M."/>
            <person name="Volff J.-N."/>
            <person name="Guigo R."/>
            <person name="Zody M.C."/>
            <person name="Mesirov J."/>
            <person name="Lindblad-Toh K."/>
            <person name="Birren B."/>
            <person name="Nusbaum C."/>
            <person name="Kahn D."/>
            <person name="Robinson-Rechavi M."/>
            <person name="Laudet V."/>
            <person name="Schachter V."/>
            <person name="Quetier F."/>
            <person name="Saurin W."/>
            <person name="Scarpelli C."/>
            <person name="Wincker P."/>
            <person name="Lander E.S."/>
            <person name="Weissenbach J."/>
            <person name="Roest Crollius H."/>
        </authorList>
    </citation>
    <scope>NUCLEOTIDE SEQUENCE [LARGE SCALE GENOMIC DNA]</scope>
</reference>
<dbReference type="STRING" id="99883.ENSTNIP00000020700"/>
<dbReference type="OrthoDB" id="8881129at2759"/>
<keyword evidence="9" id="KW-1185">Reference proteome</keyword>
<dbReference type="PROSITE" id="PS00303">
    <property type="entry name" value="S100_CABP"/>
    <property type="match status" value="1"/>
</dbReference>
<dbReference type="GO" id="GO:0005509">
    <property type="term" value="F:calcium ion binding"/>
    <property type="evidence" value="ECO:0007669"/>
    <property type="project" value="InterPro"/>
</dbReference>
<dbReference type="AlphaFoldDB" id="Q4RLA4"/>
<keyword evidence="4 5" id="KW-0106">Calcium</keyword>
<dbReference type="InterPro" id="IPR001751">
    <property type="entry name" value="S100/CaBP7/8-like_CS"/>
</dbReference>
<evidence type="ECO:0000256" key="2">
    <source>
        <dbReference type="ARBA" id="ARBA00022723"/>
    </source>
</evidence>
<reference evidence="8" key="3">
    <citation type="submission" date="2025-05" db="UniProtKB">
        <authorList>
            <consortium name="Ensembl"/>
        </authorList>
    </citation>
    <scope>IDENTIFICATION</scope>
</reference>
<keyword evidence="2 5" id="KW-0479">Metal-binding</keyword>
<dbReference type="PROSITE" id="PS00018">
    <property type="entry name" value="EF_HAND_1"/>
    <property type="match status" value="1"/>
</dbReference>
<dbReference type="EMBL" id="CAAE01015022">
    <property type="protein sequence ID" value="CAG10828.1"/>
    <property type="molecule type" value="Genomic_DNA"/>
</dbReference>
<reference evidence="7" key="2">
    <citation type="submission" date="2004-02" db="EMBL/GenBank/DDBJ databases">
        <authorList>
            <consortium name="Genoscope"/>
            <consortium name="Whitehead Institute Centre for Genome Research"/>
        </authorList>
    </citation>
    <scope>NUCLEOTIDE SEQUENCE</scope>
</reference>
<dbReference type="InterPro" id="IPR013787">
    <property type="entry name" value="S100_Ca-bd_sub"/>
</dbReference>
<dbReference type="GO" id="GO:0048306">
    <property type="term" value="F:calcium-dependent protein binding"/>
    <property type="evidence" value="ECO:0007669"/>
    <property type="project" value="TreeGrafter"/>
</dbReference>